<evidence type="ECO:0000313" key="7">
    <source>
        <dbReference type="Proteomes" id="UP000265120"/>
    </source>
</evidence>
<protein>
    <recommendedName>
        <fullName evidence="5">SUEL-type lectin domain-containing protein</fullName>
    </recommendedName>
</protein>
<reference evidence="6 7" key="1">
    <citation type="journal article" date="2014" name="Nat. Genet.">
        <title>Whole-genome sequence of a flatfish provides insights into ZW sex chromosome evolution and adaptation to a benthic lifestyle.</title>
        <authorList>
            <person name="Chen S."/>
            <person name="Zhang G."/>
            <person name="Shao C."/>
            <person name="Huang Q."/>
            <person name="Liu G."/>
            <person name="Zhang P."/>
            <person name="Song W."/>
            <person name="An N."/>
            <person name="Chalopin D."/>
            <person name="Volff J.N."/>
            <person name="Hong Y."/>
            <person name="Li Q."/>
            <person name="Sha Z."/>
            <person name="Zhou H."/>
            <person name="Xie M."/>
            <person name="Yu Q."/>
            <person name="Liu Y."/>
            <person name="Xiang H."/>
            <person name="Wang N."/>
            <person name="Wu K."/>
            <person name="Yang C."/>
            <person name="Zhou Q."/>
            <person name="Liao X."/>
            <person name="Yang L."/>
            <person name="Hu Q."/>
            <person name="Zhang J."/>
            <person name="Meng L."/>
            <person name="Jin L."/>
            <person name="Tian Y."/>
            <person name="Lian J."/>
            <person name="Yang J."/>
            <person name="Miao G."/>
            <person name="Liu S."/>
            <person name="Liang Z."/>
            <person name="Yan F."/>
            <person name="Li Y."/>
            <person name="Sun B."/>
            <person name="Zhang H."/>
            <person name="Zhang J."/>
            <person name="Zhu Y."/>
            <person name="Du M."/>
            <person name="Zhao Y."/>
            <person name="Schartl M."/>
            <person name="Tang Q."/>
            <person name="Wang J."/>
        </authorList>
    </citation>
    <scope>NUCLEOTIDE SEQUENCE</scope>
</reference>
<dbReference type="AlphaFoldDB" id="A0A3P8V8W4"/>
<dbReference type="InterPro" id="IPR000922">
    <property type="entry name" value="Lectin_gal-bd_dom"/>
</dbReference>
<dbReference type="InParanoid" id="A0A3P8V8W4"/>
<evidence type="ECO:0000259" key="5">
    <source>
        <dbReference type="PROSITE" id="PS50228"/>
    </source>
</evidence>
<feature type="domain" description="SUEL-type lectin" evidence="5">
    <location>
        <begin position="127"/>
        <end position="218"/>
    </location>
</feature>
<proteinExistence type="predicted"/>
<dbReference type="PROSITE" id="PS50228">
    <property type="entry name" value="SUEL_LECTIN"/>
    <property type="match status" value="2"/>
</dbReference>
<keyword evidence="3" id="KW-0677">Repeat</keyword>
<accession>A0A3P8V8W4</accession>
<evidence type="ECO:0000256" key="1">
    <source>
        <dbReference type="ARBA" id="ARBA00022546"/>
    </source>
</evidence>
<evidence type="ECO:0000313" key="6">
    <source>
        <dbReference type="Ensembl" id="ENSCSEP00000009681.1"/>
    </source>
</evidence>
<keyword evidence="4" id="KW-0732">Signal</keyword>
<dbReference type="Ensembl" id="ENSCSET00000009795.1">
    <property type="protein sequence ID" value="ENSCSEP00000009681.1"/>
    <property type="gene ID" value="ENSCSEG00000006213.1"/>
</dbReference>
<reference evidence="6" key="2">
    <citation type="submission" date="2025-08" db="UniProtKB">
        <authorList>
            <consortium name="Ensembl"/>
        </authorList>
    </citation>
    <scope>IDENTIFICATION</scope>
</reference>
<dbReference type="Pfam" id="PF02140">
    <property type="entry name" value="SUEL_Lectin"/>
    <property type="match status" value="2"/>
</dbReference>
<name>A0A3P8V8W4_CYNSE</name>
<feature type="domain" description="SUEL-type lectin" evidence="5">
    <location>
        <begin position="37"/>
        <end position="120"/>
    </location>
</feature>
<organism evidence="6 7">
    <name type="scientific">Cynoglossus semilaevis</name>
    <name type="common">Tongue sole</name>
    <dbReference type="NCBI Taxonomy" id="244447"/>
    <lineage>
        <taxon>Eukaryota</taxon>
        <taxon>Metazoa</taxon>
        <taxon>Chordata</taxon>
        <taxon>Craniata</taxon>
        <taxon>Vertebrata</taxon>
        <taxon>Euteleostomi</taxon>
        <taxon>Actinopterygii</taxon>
        <taxon>Neopterygii</taxon>
        <taxon>Teleostei</taxon>
        <taxon>Neoteleostei</taxon>
        <taxon>Acanthomorphata</taxon>
        <taxon>Carangaria</taxon>
        <taxon>Pleuronectiformes</taxon>
        <taxon>Pleuronectoidei</taxon>
        <taxon>Cynoglossidae</taxon>
        <taxon>Cynoglossinae</taxon>
        <taxon>Cynoglossus</taxon>
    </lineage>
</organism>
<keyword evidence="1" id="KW-0348">Hemagglutinin</keyword>
<dbReference type="OMA" id="IHFATCE"/>
<dbReference type="CDD" id="cd22835">
    <property type="entry name" value="Gal_Rha_Lectin_SML_rpt2"/>
    <property type="match status" value="1"/>
</dbReference>
<dbReference type="FunFam" id="2.60.120.740:FF:000003">
    <property type="entry name" value="Protein eva-1 homolog C"/>
    <property type="match status" value="1"/>
</dbReference>
<dbReference type="GeneTree" id="ENSGT00940000154285"/>
<evidence type="ECO:0000256" key="4">
    <source>
        <dbReference type="SAM" id="SignalP"/>
    </source>
</evidence>
<keyword evidence="7" id="KW-1185">Reference proteome</keyword>
<feature type="signal peptide" evidence="4">
    <location>
        <begin position="1"/>
        <end position="23"/>
    </location>
</feature>
<feature type="chain" id="PRO_5018080697" description="SUEL-type lectin domain-containing protein" evidence="4">
    <location>
        <begin position="24"/>
        <end position="228"/>
    </location>
</feature>
<keyword evidence="2" id="KW-0430">Lectin</keyword>
<dbReference type="GO" id="GO:0030246">
    <property type="term" value="F:carbohydrate binding"/>
    <property type="evidence" value="ECO:0007669"/>
    <property type="project" value="UniProtKB-KW"/>
</dbReference>
<dbReference type="Gene3D" id="2.60.120.740">
    <property type="match status" value="2"/>
</dbReference>
<evidence type="ECO:0000256" key="3">
    <source>
        <dbReference type="ARBA" id="ARBA00022737"/>
    </source>
</evidence>
<sequence>MVHFSLGTTLVLTTCMIWTAASTKSIITCDTGDNVQHLTCESGVIGVQSALYGRKDRETCSEGRPNNQLTVTDCSQMGTVDIIKKRCNGKKECEFNTNVVRTSDPCVGIFKYLETNYTCFDARHVVICYGSLVHLSCDEGQVILVYGADYGRHDHNTCSFGRPTTQTNDVDCSSSNTFSIIYERCNGKNSCTVMPTTPLLGDPCVGTYKYLEMAYVCEYPGVISLVSQ</sequence>
<dbReference type="PANTHER" id="PTHR46780">
    <property type="entry name" value="PROTEIN EVA-1"/>
    <property type="match status" value="1"/>
</dbReference>
<dbReference type="InterPro" id="IPR043159">
    <property type="entry name" value="Lectin_gal-bd_sf"/>
</dbReference>
<evidence type="ECO:0000256" key="2">
    <source>
        <dbReference type="ARBA" id="ARBA00022734"/>
    </source>
</evidence>
<dbReference type="CDD" id="cd22833">
    <property type="entry name" value="Gal_Rha_Lectin_CSL1-2_RBL_SML_rpt1"/>
    <property type="match status" value="1"/>
</dbReference>
<dbReference type="Proteomes" id="UP000265120">
    <property type="component" value="Chromosome 10"/>
</dbReference>
<reference evidence="6" key="3">
    <citation type="submission" date="2025-09" db="UniProtKB">
        <authorList>
            <consortium name="Ensembl"/>
        </authorList>
    </citation>
    <scope>IDENTIFICATION</scope>
</reference>